<dbReference type="SUPFAM" id="SSF51445">
    <property type="entry name" value="(Trans)glycosidases"/>
    <property type="match status" value="1"/>
</dbReference>
<dbReference type="InterPro" id="IPR013783">
    <property type="entry name" value="Ig-like_fold"/>
</dbReference>
<reference evidence="6" key="1">
    <citation type="journal article" date="2023" name="Int. J. Syst. Evol. Microbiol.">
        <title>Mesoterricola silvestris gen. nov., sp. nov., Mesoterricola sediminis sp. nov., Geothrix oryzae sp. nov., Geothrix edaphica sp. nov., Geothrix rubra sp. nov., and Geothrix limicola sp. nov., six novel members of Acidobacteriota isolated from soils.</title>
        <authorList>
            <person name="Itoh H."/>
            <person name="Sugisawa Y."/>
            <person name="Mise K."/>
            <person name="Xu Z."/>
            <person name="Kuniyasu M."/>
            <person name="Ushijima N."/>
            <person name="Kawano K."/>
            <person name="Kobayashi E."/>
            <person name="Shiratori Y."/>
            <person name="Masuda Y."/>
            <person name="Senoo K."/>
        </authorList>
    </citation>
    <scope>NUCLEOTIDE SEQUENCE [LARGE SCALE GENOMIC DNA]</scope>
    <source>
        <strain evidence="6">Red222</strain>
    </source>
</reference>
<keyword evidence="6" id="KW-1185">Reference proteome</keyword>
<dbReference type="InterPro" id="IPR033764">
    <property type="entry name" value="Sdr_B"/>
</dbReference>
<evidence type="ECO:0000256" key="3">
    <source>
        <dbReference type="ARBA" id="ARBA00022729"/>
    </source>
</evidence>
<sequence>MADLHSSKEGSVTRVQWRRWSAGLVALFAAALFFACRGGGNHQASPSPAATHAIAGSVGGAVQQGVAINLTGAATRTATTDATGTFSFPGLLDGGYTLTPALAGYTFTPASSAVTVLGTNSTGNRFVASVPTVTYSISGSVSGAVQQGVLMRLAGAASATTTTGSSGSYSFTGLANGSYSVTPSLSGYAFTPANSAVTLNEANVSGQNFTSLANPPPLPTSWLWGVTTDDPASSTAQQVDALKSLPVRTMVRTVFDLASGGHPAAVDYVSSVTALATVADVMGQPVDSSYMPALTLAAVQARITEYLGTLGPFVSVWEIGNEVNGNWLGSGVMPKLEAMFDAVKAAGKPTALTFYYENPATPGYDLIPWADANIPPGHRMRTGLNYVLVSYYEDQNNGHQLTQAELDALFSALAARFPNAKLGFGEFGWGNSIPASATTRADMLRRFYGYRIPSVPAYVGGGFYWHFLQTMVPKTAPDWSVLNDLETQAP</sequence>
<keyword evidence="3" id="KW-0732">Signal</keyword>
<accession>A0ABN6UVN5</accession>
<proteinExistence type="predicted"/>
<dbReference type="Gene3D" id="2.60.40.1120">
    <property type="entry name" value="Carboxypeptidase-like, regulatory domain"/>
    <property type="match status" value="1"/>
</dbReference>
<gene>
    <name evidence="5" type="ORF">GETHOR_08920</name>
</gene>
<keyword evidence="2" id="KW-0964">Secreted</keyword>
<evidence type="ECO:0000313" key="5">
    <source>
        <dbReference type="EMBL" id="BDU68791.1"/>
    </source>
</evidence>
<dbReference type="EMBL" id="AP027079">
    <property type="protein sequence ID" value="BDU68791.1"/>
    <property type="molecule type" value="Genomic_DNA"/>
</dbReference>
<evidence type="ECO:0000256" key="1">
    <source>
        <dbReference type="ARBA" id="ARBA00004613"/>
    </source>
</evidence>
<feature type="domain" description="SD-repeat containing protein B" evidence="4">
    <location>
        <begin position="148"/>
        <end position="199"/>
    </location>
</feature>
<dbReference type="InterPro" id="IPR051417">
    <property type="entry name" value="SDr/BOS_complex"/>
</dbReference>
<organism evidence="5 6">
    <name type="scientific">Geothrix oryzae</name>
    <dbReference type="NCBI Taxonomy" id="2927975"/>
    <lineage>
        <taxon>Bacteria</taxon>
        <taxon>Pseudomonadati</taxon>
        <taxon>Acidobacteriota</taxon>
        <taxon>Holophagae</taxon>
        <taxon>Holophagales</taxon>
        <taxon>Holophagaceae</taxon>
        <taxon>Geothrix</taxon>
    </lineage>
</organism>
<evidence type="ECO:0000256" key="2">
    <source>
        <dbReference type="ARBA" id="ARBA00022525"/>
    </source>
</evidence>
<evidence type="ECO:0000259" key="4">
    <source>
        <dbReference type="Pfam" id="PF17210"/>
    </source>
</evidence>
<dbReference type="Gene3D" id="2.60.40.10">
    <property type="entry name" value="Immunoglobulins"/>
    <property type="match status" value="1"/>
</dbReference>
<dbReference type="PANTHER" id="PTHR23303">
    <property type="entry name" value="CARBOXYPEPTIDASE REGULATORY REGION-CONTAINING"/>
    <property type="match status" value="1"/>
</dbReference>
<dbReference type="PANTHER" id="PTHR23303:SF15">
    <property type="entry name" value="COLOSSIN-A"/>
    <property type="match status" value="1"/>
</dbReference>
<dbReference type="Proteomes" id="UP001242010">
    <property type="component" value="Chromosome"/>
</dbReference>
<comment type="subcellular location">
    <subcellularLocation>
        <location evidence="1">Secreted</location>
    </subcellularLocation>
</comment>
<dbReference type="Pfam" id="PF17210">
    <property type="entry name" value="SdrD_B"/>
    <property type="match status" value="1"/>
</dbReference>
<dbReference type="SUPFAM" id="SSF49452">
    <property type="entry name" value="Starch-binding domain-like"/>
    <property type="match status" value="2"/>
</dbReference>
<evidence type="ECO:0000313" key="6">
    <source>
        <dbReference type="Proteomes" id="UP001242010"/>
    </source>
</evidence>
<dbReference type="InterPro" id="IPR013784">
    <property type="entry name" value="Carb-bd-like_fold"/>
</dbReference>
<dbReference type="InterPro" id="IPR017853">
    <property type="entry name" value="GH"/>
</dbReference>
<name>A0ABN6UVN5_9BACT</name>
<protein>
    <recommendedName>
        <fullName evidence="4">SD-repeat containing protein B domain-containing protein</fullName>
    </recommendedName>
</protein>
<dbReference type="Gene3D" id="3.20.20.80">
    <property type="entry name" value="Glycosidases"/>
    <property type="match status" value="1"/>
</dbReference>